<keyword evidence="1" id="KW-0732">Signal</keyword>
<dbReference type="GO" id="GO:0008081">
    <property type="term" value="F:phosphoric diester hydrolase activity"/>
    <property type="evidence" value="ECO:0007669"/>
    <property type="project" value="InterPro"/>
</dbReference>
<dbReference type="PANTHER" id="PTHR13593">
    <property type="match status" value="1"/>
</dbReference>
<dbReference type="PROSITE" id="PS51318">
    <property type="entry name" value="TAT"/>
    <property type="match status" value="1"/>
</dbReference>
<dbReference type="EMBL" id="UHID01000009">
    <property type="protein sequence ID" value="SUP62213.1"/>
    <property type="molecule type" value="Genomic_DNA"/>
</dbReference>
<dbReference type="GeneID" id="95070563"/>
<evidence type="ECO:0000313" key="3">
    <source>
        <dbReference type="Proteomes" id="UP000254150"/>
    </source>
</evidence>
<name>A0A380PAJ3_STRGR</name>
<organism evidence="2 3">
    <name type="scientific">Streptomyces griseus</name>
    <dbReference type="NCBI Taxonomy" id="1911"/>
    <lineage>
        <taxon>Bacteria</taxon>
        <taxon>Bacillati</taxon>
        <taxon>Actinomycetota</taxon>
        <taxon>Actinomycetes</taxon>
        <taxon>Kitasatosporales</taxon>
        <taxon>Streptomycetaceae</taxon>
        <taxon>Streptomyces</taxon>
    </lineage>
</organism>
<dbReference type="Gene3D" id="3.20.20.190">
    <property type="entry name" value="Phosphatidylinositol (PI) phosphodiesterase"/>
    <property type="match status" value="1"/>
</dbReference>
<dbReference type="InterPro" id="IPR051057">
    <property type="entry name" value="PI-PLC_domain"/>
</dbReference>
<dbReference type="CDD" id="cd08588">
    <property type="entry name" value="PI-PLCc_At5g67130_like"/>
    <property type="match status" value="1"/>
</dbReference>
<accession>A0A380PAJ3</accession>
<reference evidence="2 3" key="1">
    <citation type="submission" date="2018-06" db="EMBL/GenBank/DDBJ databases">
        <authorList>
            <consortium name="Pathogen Informatics"/>
            <person name="Doyle S."/>
        </authorList>
    </citation>
    <scope>NUCLEOTIDE SEQUENCE [LARGE SCALE GENOMIC DNA]</scope>
    <source>
        <strain evidence="2 3">NCTC7807</strain>
    </source>
</reference>
<dbReference type="Pfam" id="PF26178">
    <property type="entry name" value="PI-PLC_cat"/>
    <property type="match status" value="1"/>
</dbReference>
<dbReference type="SUPFAM" id="SSF51695">
    <property type="entry name" value="PLC-like phosphodiesterases"/>
    <property type="match status" value="1"/>
</dbReference>
<feature type="chain" id="PRO_5016582377" evidence="1">
    <location>
        <begin position="34"/>
        <end position="325"/>
    </location>
</feature>
<dbReference type="Proteomes" id="UP000254150">
    <property type="component" value="Unassembled WGS sequence"/>
</dbReference>
<dbReference type="InterPro" id="IPR017946">
    <property type="entry name" value="PLC-like_Pdiesterase_TIM-brl"/>
</dbReference>
<evidence type="ECO:0000313" key="2">
    <source>
        <dbReference type="EMBL" id="SUP62213.1"/>
    </source>
</evidence>
<dbReference type="PANTHER" id="PTHR13593:SF140">
    <property type="entry name" value="PLC-LIKE PHOSPHODIESTERASE"/>
    <property type="match status" value="1"/>
</dbReference>
<sequence length="325" mass="35216">MRTRRTFTGRGAAAVAALALALTAFTGQGPAAAAGREPLPADPTLADLTFLTGHNAMHNTEDQRRSALAAPNQPHSVARQLDDGVRALMLDAHHANGRVRMCHAIPVLNPCGSNVDAATVFTAIADFLERDQEAVITVFLEDYTTADQLTAELGALLADGGRLGGRVFRPDTAGVRENGWPAVSSLRASGQRLLLFTADTAASGRENGKNRLGFMSQKDWTVENHWSMGGGIGDADWTCRSRWDDVPLTQEEPGFRRLFVMNHFRDVPVYPTYANDNAKLQDRAENHCLPAAAKKPNFLAVDQYGDGDPMAAVDALNTYTYRQRG</sequence>
<evidence type="ECO:0000256" key="1">
    <source>
        <dbReference type="SAM" id="SignalP"/>
    </source>
</evidence>
<dbReference type="RefSeq" id="WP_100452393.1">
    <property type="nucleotide sequence ID" value="NZ_UHID01000009.1"/>
</dbReference>
<dbReference type="InterPro" id="IPR006311">
    <property type="entry name" value="TAT_signal"/>
</dbReference>
<dbReference type="AlphaFoldDB" id="A0A380PAJ3"/>
<feature type="signal peptide" evidence="1">
    <location>
        <begin position="1"/>
        <end position="33"/>
    </location>
</feature>
<dbReference type="GO" id="GO:0006629">
    <property type="term" value="P:lipid metabolic process"/>
    <property type="evidence" value="ECO:0007669"/>
    <property type="project" value="InterPro"/>
</dbReference>
<protein>
    <submittedName>
        <fullName evidence="2">Chitinase</fullName>
    </submittedName>
</protein>
<gene>
    <name evidence="2" type="ORF">NCTC7807_05378</name>
</gene>
<proteinExistence type="predicted"/>